<name>A0A6A6W6N0_9PEZI</name>
<dbReference type="AlphaFoldDB" id="A0A6A6W6N0"/>
<keyword evidence="9" id="KW-1185">Reference proteome</keyword>
<dbReference type="Gene3D" id="3.90.1300.10">
    <property type="entry name" value="Amidase signature (AS) domain"/>
    <property type="match status" value="1"/>
</dbReference>
<comment type="similarity">
    <text evidence="2">Belongs to the amidase family.</text>
</comment>
<dbReference type="GeneID" id="54482943"/>
<evidence type="ECO:0000256" key="4">
    <source>
        <dbReference type="ARBA" id="ARBA00022801"/>
    </source>
</evidence>
<dbReference type="EC" id="3.5.1.4" evidence="3"/>
<gene>
    <name evidence="8" type="ORF">EJ05DRAFT_439769</name>
</gene>
<dbReference type="Proteomes" id="UP000799437">
    <property type="component" value="Unassembled WGS sequence"/>
</dbReference>
<evidence type="ECO:0000313" key="8">
    <source>
        <dbReference type="EMBL" id="KAF2757566.1"/>
    </source>
</evidence>
<organism evidence="8 9">
    <name type="scientific">Pseudovirgaria hyperparasitica</name>
    <dbReference type="NCBI Taxonomy" id="470096"/>
    <lineage>
        <taxon>Eukaryota</taxon>
        <taxon>Fungi</taxon>
        <taxon>Dikarya</taxon>
        <taxon>Ascomycota</taxon>
        <taxon>Pezizomycotina</taxon>
        <taxon>Dothideomycetes</taxon>
        <taxon>Dothideomycetes incertae sedis</taxon>
        <taxon>Acrospermales</taxon>
        <taxon>Acrospermaceae</taxon>
        <taxon>Pseudovirgaria</taxon>
    </lineage>
</organism>
<dbReference type="SUPFAM" id="SSF75304">
    <property type="entry name" value="Amidase signature (AS) enzymes"/>
    <property type="match status" value="1"/>
</dbReference>
<dbReference type="EMBL" id="ML996573">
    <property type="protein sequence ID" value="KAF2757566.1"/>
    <property type="molecule type" value="Genomic_DNA"/>
</dbReference>
<evidence type="ECO:0000256" key="2">
    <source>
        <dbReference type="ARBA" id="ARBA00009199"/>
    </source>
</evidence>
<sequence length="558" mass="61457">MRTHDWRWVASQKTQATSAKIRPEWLLSLEVKKEAASRLDITGSFIRGLMSGRERLITEASTVDLAHSLQQGEYTATEVCLAYCKRAAFAHQLNNCLHEIFFDDAIELARVYDDYYMTNGKTIGPLHGLPVSLKDQFHVRHAETTMGYVGWVGTFEGKKGTGREFHDESQIVEELRSLGAIFYCKTSCPQTLLLGETVNNLIGSTMNPVHQMLSCGGSSGGEAALMALGGSSVGLGTDIGGSVRIPAAFCGVYAIKPSFGRFSYRTVANTTPGQTLVPSAIGFLSTTLPALELIMKSVLSTQPWLRDPDVVEIPWRDGLSPCRPKLCFAVLRNDGMVTPHPPIARGIDIVVEAVKKAGHEVVEWNPPSHADGTYLHVSHQFMAADGGQHIWKQLNILREPLIDGMTGDYGGGPFEPMPLLEYQDKGLRVKAYRAQYDQYWNSTAATTSTNTPVDAVIMPVAPHAAVLPDKYFHYGYTTIVDLLNYSAVSFPVTKAEEAIDQPDPDFKPMNDDDLENWEAYDAKKYDGAPVGVQIMGRRFDEERLLGIARHVDGLLASR</sequence>
<dbReference type="RefSeq" id="XP_033600017.1">
    <property type="nucleotide sequence ID" value="XM_033741889.1"/>
</dbReference>
<dbReference type="PROSITE" id="PS00571">
    <property type="entry name" value="AMIDASES"/>
    <property type="match status" value="1"/>
</dbReference>
<protein>
    <recommendedName>
        <fullName evidence="3">amidase</fullName>
        <ecNumber evidence="3">3.5.1.4</ecNumber>
    </recommendedName>
</protein>
<comment type="catalytic activity">
    <reaction evidence="1">
        <text>a monocarboxylic acid amide + H2O = a monocarboxylate + NH4(+)</text>
        <dbReference type="Rhea" id="RHEA:12020"/>
        <dbReference type="ChEBI" id="CHEBI:15377"/>
        <dbReference type="ChEBI" id="CHEBI:28938"/>
        <dbReference type="ChEBI" id="CHEBI:35757"/>
        <dbReference type="ChEBI" id="CHEBI:83628"/>
        <dbReference type="EC" id="3.5.1.4"/>
    </reaction>
</comment>
<evidence type="ECO:0000256" key="3">
    <source>
        <dbReference type="ARBA" id="ARBA00012922"/>
    </source>
</evidence>
<feature type="domain" description="Amidase" evidence="7">
    <location>
        <begin position="78"/>
        <end position="545"/>
    </location>
</feature>
<evidence type="ECO:0000256" key="5">
    <source>
        <dbReference type="PIRSR" id="PIRSR001221-1"/>
    </source>
</evidence>
<feature type="active site" description="Acyl-ester intermediate" evidence="5">
    <location>
        <position position="242"/>
    </location>
</feature>
<reference evidence="8" key="1">
    <citation type="journal article" date="2020" name="Stud. Mycol.">
        <title>101 Dothideomycetes genomes: a test case for predicting lifestyles and emergence of pathogens.</title>
        <authorList>
            <person name="Haridas S."/>
            <person name="Albert R."/>
            <person name="Binder M."/>
            <person name="Bloem J."/>
            <person name="Labutti K."/>
            <person name="Salamov A."/>
            <person name="Andreopoulos B."/>
            <person name="Baker S."/>
            <person name="Barry K."/>
            <person name="Bills G."/>
            <person name="Bluhm B."/>
            <person name="Cannon C."/>
            <person name="Castanera R."/>
            <person name="Culley D."/>
            <person name="Daum C."/>
            <person name="Ezra D."/>
            <person name="Gonzalez J."/>
            <person name="Henrissat B."/>
            <person name="Kuo A."/>
            <person name="Liang C."/>
            <person name="Lipzen A."/>
            <person name="Lutzoni F."/>
            <person name="Magnuson J."/>
            <person name="Mondo S."/>
            <person name="Nolan M."/>
            <person name="Ohm R."/>
            <person name="Pangilinan J."/>
            <person name="Park H.-J."/>
            <person name="Ramirez L."/>
            <person name="Alfaro M."/>
            <person name="Sun H."/>
            <person name="Tritt A."/>
            <person name="Yoshinaga Y."/>
            <person name="Zwiers L.-H."/>
            <person name="Turgeon B."/>
            <person name="Goodwin S."/>
            <person name="Spatafora J."/>
            <person name="Crous P."/>
            <person name="Grigoriev I."/>
        </authorList>
    </citation>
    <scope>NUCLEOTIDE SEQUENCE</scope>
    <source>
        <strain evidence="8">CBS 121739</strain>
    </source>
</reference>
<feature type="binding site" evidence="6">
    <location>
        <position position="192"/>
    </location>
    <ligand>
        <name>substrate</name>
    </ligand>
</feature>
<evidence type="ECO:0000256" key="6">
    <source>
        <dbReference type="PIRSR" id="PIRSR001221-2"/>
    </source>
</evidence>
<evidence type="ECO:0000259" key="7">
    <source>
        <dbReference type="Pfam" id="PF01425"/>
    </source>
</evidence>
<feature type="binding site" evidence="6">
    <location>
        <position position="218"/>
    </location>
    <ligand>
        <name>substrate</name>
    </ligand>
</feature>
<feature type="active site" description="Charge relay system" evidence="5">
    <location>
        <position position="134"/>
    </location>
</feature>
<feature type="binding site" evidence="6">
    <location>
        <begin position="239"/>
        <end position="242"/>
    </location>
    <ligand>
        <name>substrate</name>
    </ligand>
</feature>
<dbReference type="Pfam" id="PF01425">
    <property type="entry name" value="Amidase"/>
    <property type="match status" value="1"/>
</dbReference>
<dbReference type="PANTHER" id="PTHR46072">
    <property type="entry name" value="AMIDASE-RELATED-RELATED"/>
    <property type="match status" value="1"/>
</dbReference>
<dbReference type="OrthoDB" id="6428749at2759"/>
<dbReference type="InterPro" id="IPR020556">
    <property type="entry name" value="Amidase_CS"/>
</dbReference>
<proteinExistence type="inferred from homology"/>
<evidence type="ECO:0000256" key="1">
    <source>
        <dbReference type="ARBA" id="ARBA00001311"/>
    </source>
</evidence>
<dbReference type="InterPro" id="IPR023631">
    <property type="entry name" value="Amidase_dom"/>
</dbReference>
<dbReference type="GO" id="GO:0004040">
    <property type="term" value="F:amidase activity"/>
    <property type="evidence" value="ECO:0007669"/>
    <property type="project" value="UniProtKB-EC"/>
</dbReference>
<dbReference type="PIRSF" id="PIRSF001221">
    <property type="entry name" value="Amidase_fungi"/>
    <property type="match status" value="1"/>
</dbReference>
<dbReference type="InterPro" id="IPR036928">
    <property type="entry name" value="AS_sf"/>
</dbReference>
<dbReference type="PANTHER" id="PTHR46072:SF8">
    <property type="entry name" value="AMIDASE DOMAIN-CONTAINING PROTEIN"/>
    <property type="match status" value="1"/>
</dbReference>
<keyword evidence="4" id="KW-0378">Hydrolase</keyword>
<accession>A0A6A6W6N0</accession>
<evidence type="ECO:0000313" key="9">
    <source>
        <dbReference type="Proteomes" id="UP000799437"/>
    </source>
</evidence>
<feature type="active site" description="Charge relay system" evidence="5">
    <location>
        <position position="218"/>
    </location>
</feature>